<gene>
    <name evidence="1" type="ORF">LYNGBM3L_41910</name>
</gene>
<evidence type="ECO:0000313" key="1">
    <source>
        <dbReference type="EMBL" id="EGJ31226.1"/>
    </source>
</evidence>
<reference evidence="2" key="1">
    <citation type="journal article" date="2011" name="Proc. Natl. Acad. Sci. U.S.A.">
        <title>Genomic insights into the physiology and ecology of the marine filamentous cyanobacterium Lyngbya majuscula.</title>
        <authorList>
            <person name="Jones A.C."/>
            <person name="Monroe E.A."/>
            <person name="Podell S."/>
            <person name="Hess W.R."/>
            <person name="Klages S."/>
            <person name="Esquenazi E."/>
            <person name="Niessen S."/>
            <person name="Hoover H."/>
            <person name="Rothmann M."/>
            <person name="Lasken R.S."/>
            <person name="Yates J.R.III."/>
            <person name="Reinhardt R."/>
            <person name="Kube M."/>
            <person name="Burkart M.D."/>
            <person name="Allen E.E."/>
            <person name="Dorrestein P.C."/>
            <person name="Gerwick W.H."/>
            <person name="Gerwick L."/>
        </authorList>
    </citation>
    <scope>NUCLEOTIDE SEQUENCE [LARGE SCALE GENOMIC DNA]</scope>
    <source>
        <strain evidence="2">3L</strain>
    </source>
</reference>
<dbReference type="Proteomes" id="UP000003959">
    <property type="component" value="Unassembled WGS sequence"/>
</dbReference>
<name>F4XW37_9CYAN</name>
<evidence type="ECO:0000313" key="2">
    <source>
        <dbReference type="Proteomes" id="UP000003959"/>
    </source>
</evidence>
<dbReference type="HOGENOM" id="CLU_3312899_0_0_3"/>
<protein>
    <submittedName>
        <fullName evidence="1">Uncharacterized protein</fullName>
    </submittedName>
</protein>
<accession>F4XW37</accession>
<dbReference type="EMBL" id="GL890941">
    <property type="protein sequence ID" value="EGJ31226.1"/>
    <property type="molecule type" value="Genomic_DNA"/>
</dbReference>
<organism evidence="1 2">
    <name type="scientific">Moorena producens 3L</name>
    <dbReference type="NCBI Taxonomy" id="489825"/>
    <lineage>
        <taxon>Bacteria</taxon>
        <taxon>Bacillati</taxon>
        <taxon>Cyanobacteriota</taxon>
        <taxon>Cyanophyceae</taxon>
        <taxon>Coleofasciculales</taxon>
        <taxon>Coleofasciculaceae</taxon>
        <taxon>Moorena</taxon>
    </lineage>
</organism>
<dbReference type="AlphaFoldDB" id="F4XW37"/>
<keyword evidence="2" id="KW-1185">Reference proteome</keyword>
<proteinExistence type="predicted"/>
<sequence length="39" mass="4198">MCYVKDLLTFLAHLEKQVALADGVLFGAGTMPAYGVKLI</sequence>